<proteinExistence type="predicted"/>
<evidence type="ECO:0000313" key="2">
    <source>
        <dbReference type="EMBL" id="QOY54998.1"/>
    </source>
</evidence>
<reference evidence="2 3" key="1">
    <citation type="submission" date="2020-05" db="EMBL/GenBank/DDBJ databases">
        <title>Sulfurimonas marisnigri, sp. nov., and Sulfurimonas baltica, sp. nov., manganese oxide reducing chemolithoautotrophs of the class Epsilonproteobacteria isolated from the pelagic redoxclines of the Black and Baltic Seas and emended description of the genus Sulfurimonas.</title>
        <authorList>
            <person name="Henkel J.V."/>
            <person name="Laudan C."/>
            <person name="Werner J."/>
            <person name="Neu T."/>
            <person name="Plewe S."/>
            <person name="Sproer C."/>
            <person name="Bunk B."/>
            <person name="Schulz-Vogt H.N."/>
        </authorList>
    </citation>
    <scope>NUCLEOTIDE SEQUENCE [LARGE SCALE GENOMIC DNA]</scope>
    <source>
        <strain evidence="2 3">SoZ1</strain>
    </source>
</reference>
<feature type="signal peptide" evidence="1">
    <location>
        <begin position="1"/>
        <end position="20"/>
    </location>
</feature>
<protein>
    <recommendedName>
        <fullName evidence="4">DUF3570 domain-containing protein</fullName>
    </recommendedName>
</protein>
<name>A0A7S7M0Z7_9BACT</name>
<keyword evidence="3" id="KW-1185">Reference proteome</keyword>
<dbReference type="AlphaFoldDB" id="A0A7S7M0Z7"/>
<sequence>MSSQLISTFLFLFFALNLSAETNSSSNFFETYIDDSQKTISKKVVKWSNGIDKTVSSLLNSSDENMACNEETIQNSIDEFFQSEKFINETEKSYLHIRIGSHLQSKTSTTFNYRVSAQLPLSRTKKNYKLFIDDIEQNYFDDTASNTSDETTTPDIGINYFAKEFHKIESKYSIGFRGFSAFIRARYSKTFKAGRWVIEPTQQFKYSTRYFSEEETNIYFDRKLDDLSMFRASLYRKTMAHYNGMDYRVAFSYYLTPKTYRGVSLSQIFWGNTKYRYTIDSTTPATQSEPFGGISDYVTTLNFRRSIWRKWIAYEVQPAISFHRENDYKVNYMLQLKLNFYFGSI</sequence>
<evidence type="ECO:0008006" key="4">
    <source>
        <dbReference type="Google" id="ProtNLM"/>
    </source>
</evidence>
<evidence type="ECO:0000313" key="3">
    <source>
        <dbReference type="Proteomes" id="UP000593836"/>
    </source>
</evidence>
<dbReference type="EMBL" id="CP054493">
    <property type="protein sequence ID" value="QOY54998.1"/>
    <property type="molecule type" value="Genomic_DNA"/>
</dbReference>
<keyword evidence="1" id="KW-0732">Signal</keyword>
<evidence type="ECO:0000256" key="1">
    <source>
        <dbReference type="SAM" id="SignalP"/>
    </source>
</evidence>
<gene>
    <name evidence="2" type="ORF">HUE87_01770</name>
</gene>
<dbReference type="Proteomes" id="UP000593836">
    <property type="component" value="Chromosome"/>
</dbReference>
<dbReference type="KEGG" id="smas:HUE87_01770"/>
<feature type="chain" id="PRO_5032288340" description="DUF3570 domain-containing protein" evidence="1">
    <location>
        <begin position="21"/>
        <end position="345"/>
    </location>
</feature>
<dbReference type="RefSeq" id="WP_194367040.1">
    <property type="nucleotide sequence ID" value="NZ_CP054493.1"/>
</dbReference>
<accession>A0A7S7M0Z7</accession>
<organism evidence="2 3">
    <name type="scientific">Candidatus Sulfurimonas marisnigri</name>
    <dbReference type="NCBI Taxonomy" id="2740405"/>
    <lineage>
        <taxon>Bacteria</taxon>
        <taxon>Pseudomonadati</taxon>
        <taxon>Campylobacterota</taxon>
        <taxon>Epsilonproteobacteria</taxon>
        <taxon>Campylobacterales</taxon>
        <taxon>Sulfurimonadaceae</taxon>
        <taxon>Sulfurimonas</taxon>
    </lineage>
</organism>